<protein>
    <submittedName>
        <fullName evidence="2">Uncharacterized protein</fullName>
    </submittedName>
</protein>
<evidence type="ECO:0000256" key="1">
    <source>
        <dbReference type="SAM" id="MobiDB-lite"/>
    </source>
</evidence>
<name>A0ABR2ZE26_9AGAR</name>
<keyword evidence="3" id="KW-1185">Reference proteome</keyword>
<sequence>MCLPSRTRNAVLPKDYLEDTLRILKDLARCVVNLEEQFEAFKKREHARQIFAMTTPDSSVTNKSSQTPMIAHYTPAYMPTYVESENEGQNSGDETSTMNLVKAVVNQLAISTPAPAHPQTSKLTQYLREPDSNSDRDLAPCGNSMGRQSAKGLSVPAHPKRKEFWDIHSVSSQLYFYQTLTWSSQLFSSGNLE</sequence>
<comment type="caution">
    <text evidence="2">The sequence shown here is derived from an EMBL/GenBank/DDBJ whole genome shotgun (WGS) entry which is preliminary data.</text>
</comment>
<organism evidence="2 3">
    <name type="scientific">Marasmius tenuissimus</name>
    <dbReference type="NCBI Taxonomy" id="585030"/>
    <lineage>
        <taxon>Eukaryota</taxon>
        <taxon>Fungi</taxon>
        <taxon>Dikarya</taxon>
        <taxon>Basidiomycota</taxon>
        <taxon>Agaricomycotina</taxon>
        <taxon>Agaricomycetes</taxon>
        <taxon>Agaricomycetidae</taxon>
        <taxon>Agaricales</taxon>
        <taxon>Marasmiineae</taxon>
        <taxon>Marasmiaceae</taxon>
        <taxon>Marasmius</taxon>
    </lineage>
</organism>
<dbReference type="EMBL" id="JBBXMP010000223">
    <property type="protein sequence ID" value="KAL0059497.1"/>
    <property type="molecule type" value="Genomic_DNA"/>
</dbReference>
<evidence type="ECO:0000313" key="3">
    <source>
        <dbReference type="Proteomes" id="UP001437256"/>
    </source>
</evidence>
<gene>
    <name evidence="2" type="ORF">AAF712_013762</name>
</gene>
<reference evidence="2 3" key="1">
    <citation type="submission" date="2024-05" db="EMBL/GenBank/DDBJ databases">
        <title>A draft genome resource for the thread blight pathogen Marasmius tenuissimus strain MS-2.</title>
        <authorList>
            <person name="Yulfo-Soto G.E."/>
            <person name="Baruah I.K."/>
            <person name="Amoako-Attah I."/>
            <person name="Bukari Y."/>
            <person name="Meinhardt L.W."/>
            <person name="Bailey B.A."/>
            <person name="Cohen S.P."/>
        </authorList>
    </citation>
    <scope>NUCLEOTIDE SEQUENCE [LARGE SCALE GENOMIC DNA]</scope>
    <source>
        <strain evidence="2 3">MS-2</strain>
    </source>
</reference>
<evidence type="ECO:0000313" key="2">
    <source>
        <dbReference type="EMBL" id="KAL0059497.1"/>
    </source>
</evidence>
<dbReference type="Proteomes" id="UP001437256">
    <property type="component" value="Unassembled WGS sequence"/>
</dbReference>
<feature type="region of interest" description="Disordered" evidence="1">
    <location>
        <begin position="114"/>
        <end position="155"/>
    </location>
</feature>
<accession>A0ABR2ZE26</accession>
<feature type="compositionally biased region" description="Basic and acidic residues" evidence="1">
    <location>
        <begin position="128"/>
        <end position="138"/>
    </location>
</feature>
<proteinExistence type="predicted"/>